<dbReference type="PANTHER" id="PTHR44157">
    <property type="entry name" value="DNAJ HOMOLOG SUBFAMILY C MEMBER 11"/>
    <property type="match status" value="1"/>
</dbReference>
<dbReference type="GO" id="GO:0016020">
    <property type="term" value="C:membrane"/>
    <property type="evidence" value="ECO:0007669"/>
    <property type="project" value="UniProtKB-SubCell"/>
</dbReference>
<dbReference type="InterPro" id="IPR055225">
    <property type="entry name" value="DNAJC11-like_beta-barrel"/>
</dbReference>
<dbReference type="SMART" id="SM00271">
    <property type="entry name" value="DnaJ"/>
    <property type="match status" value="1"/>
</dbReference>
<dbReference type="Pfam" id="PF11875">
    <property type="entry name" value="DnaJ-like_C11_C"/>
    <property type="match status" value="1"/>
</dbReference>
<dbReference type="PANTHER" id="PTHR44157:SF1">
    <property type="entry name" value="DNAJ HOMOLOG SUBFAMILY C MEMBER 11"/>
    <property type="match status" value="1"/>
</dbReference>
<dbReference type="InterPro" id="IPR018253">
    <property type="entry name" value="DnaJ_domain_CS"/>
</dbReference>
<dbReference type="CDD" id="cd06257">
    <property type="entry name" value="DnaJ"/>
    <property type="match status" value="1"/>
</dbReference>
<dbReference type="InterPro" id="IPR036869">
    <property type="entry name" value="J_dom_sf"/>
</dbReference>
<dbReference type="SUPFAM" id="SSF46565">
    <property type="entry name" value="Chaperone J-domain"/>
    <property type="match status" value="1"/>
</dbReference>
<reference evidence="5" key="1">
    <citation type="submission" date="2021-03" db="EMBL/GenBank/DDBJ databases">
        <title>Chromosome level genome of the anhydrobiotic midge Polypedilum vanderplanki.</title>
        <authorList>
            <person name="Yoshida Y."/>
            <person name="Kikawada T."/>
            <person name="Gusev O."/>
        </authorList>
    </citation>
    <scope>NUCLEOTIDE SEQUENCE</scope>
    <source>
        <strain evidence="5">NIAS01</strain>
        <tissue evidence="5">Whole body or cell culture</tissue>
    </source>
</reference>
<organism evidence="5 6">
    <name type="scientific">Polypedilum vanderplanki</name>
    <name type="common">Sleeping chironomid midge</name>
    <dbReference type="NCBI Taxonomy" id="319348"/>
    <lineage>
        <taxon>Eukaryota</taxon>
        <taxon>Metazoa</taxon>
        <taxon>Ecdysozoa</taxon>
        <taxon>Arthropoda</taxon>
        <taxon>Hexapoda</taxon>
        <taxon>Insecta</taxon>
        <taxon>Pterygota</taxon>
        <taxon>Neoptera</taxon>
        <taxon>Endopterygota</taxon>
        <taxon>Diptera</taxon>
        <taxon>Nematocera</taxon>
        <taxon>Chironomoidea</taxon>
        <taxon>Chironomidae</taxon>
        <taxon>Chironominae</taxon>
        <taxon>Polypedilum</taxon>
        <taxon>Polypedilum</taxon>
    </lineage>
</organism>
<dbReference type="InterPro" id="IPR024586">
    <property type="entry name" value="DnaJ-like_C11_C"/>
</dbReference>
<dbReference type="Proteomes" id="UP001107558">
    <property type="component" value="Chromosome 1"/>
</dbReference>
<evidence type="ECO:0000256" key="3">
    <source>
        <dbReference type="ARBA" id="ARBA00023186"/>
    </source>
</evidence>
<keyword evidence="2" id="KW-0472">Membrane</keyword>
<dbReference type="PROSITE" id="PS00636">
    <property type="entry name" value="DNAJ_1"/>
    <property type="match status" value="1"/>
</dbReference>
<accession>A0A9J6CGQ5</accession>
<keyword evidence="3" id="KW-0143">Chaperone</keyword>
<dbReference type="Gene3D" id="1.10.287.110">
    <property type="entry name" value="DnaJ domain"/>
    <property type="match status" value="1"/>
</dbReference>
<comment type="subcellular location">
    <subcellularLocation>
        <location evidence="1">Membrane</location>
    </subcellularLocation>
</comment>
<protein>
    <recommendedName>
        <fullName evidence="4">J domain-containing protein</fullName>
    </recommendedName>
</protein>
<dbReference type="Pfam" id="PF22774">
    <property type="entry name" value="DNAJC11_beta-barrel"/>
    <property type="match status" value="1"/>
</dbReference>
<proteinExistence type="predicted"/>
<dbReference type="AlphaFoldDB" id="A0A9J6CGQ5"/>
<evidence type="ECO:0000256" key="1">
    <source>
        <dbReference type="ARBA" id="ARBA00004370"/>
    </source>
</evidence>
<evidence type="ECO:0000313" key="6">
    <source>
        <dbReference type="Proteomes" id="UP001107558"/>
    </source>
</evidence>
<evidence type="ECO:0000256" key="2">
    <source>
        <dbReference type="ARBA" id="ARBA00023136"/>
    </source>
</evidence>
<dbReference type="CDD" id="cd22249">
    <property type="entry name" value="UDM1_RNF168_RNF169-like"/>
    <property type="match status" value="1"/>
</dbReference>
<dbReference type="OrthoDB" id="18010at2759"/>
<dbReference type="EMBL" id="JADBJN010000001">
    <property type="protein sequence ID" value="KAG5681378.1"/>
    <property type="molecule type" value="Genomic_DNA"/>
</dbReference>
<dbReference type="GO" id="GO:0042407">
    <property type="term" value="P:cristae formation"/>
    <property type="evidence" value="ECO:0007669"/>
    <property type="project" value="TreeGrafter"/>
</dbReference>
<keyword evidence="6" id="KW-1185">Reference proteome</keyword>
<sequence length="555" mass="62900">MDDLEILEADDDYYAFLNIPRDATFDQINSAYKSLSRIYHPDKHTDPDKKKDAEILFNRIKTAHQILSDAEKRNIYDLLGTKGLKTEGWELIHRKASPNEIREEYERLQREKEERRLQQLTNPKGNITLNINCTDIFNSYDVDYDIEPSLLSSIEISGMSMFQSIEVPLANNDAATLSGNLSVSNGQGNGRFTLSARRVLSSKGWIELDMGAGNGIVIGGKGLRNFGKRFFVNGQVNVNVRQNGIVPSLVGSLAIQLDRHTVGYLTYTAAGLSSSLSTVLERNSEKNYMNLTFSLGLPHSFIACNYIRRMMEYEAKLKLSGKIGTFGFQTEYGIEKKVSKYSSIHASVMVGVPTGVVMKIRFMRSSQSYNFFIQLSEEIIPAAVFYATAVPIVSYFILKKCILEPMDAEHHKKVVQKKKEMNEQKLQQKRREAAAAISLMQAQYERICTEEEQKDGLLILYAFYGKFNDDDDNTSLDKITIHEDSSLIDVKIPLQCLVKDSAIVVHSSSLKYDLPGFFDPAIGEDKVLKIQYKYRNQIDSIEFDEKDEIKLPLQI</sequence>
<dbReference type="GO" id="GO:0005739">
    <property type="term" value="C:mitochondrion"/>
    <property type="evidence" value="ECO:0007669"/>
    <property type="project" value="GOC"/>
</dbReference>
<evidence type="ECO:0000313" key="5">
    <source>
        <dbReference type="EMBL" id="KAG5681378.1"/>
    </source>
</evidence>
<dbReference type="Pfam" id="PF00226">
    <property type="entry name" value="DnaJ"/>
    <property type="match status" value="1"/>
</dbReference>
<feature type="domain" description="J" evidence="4">
    <location>
        <begin position="12"/>
        <end position="80"/>
    </location>
</feature>
<dbReference type="InterPro" id="IPR001623">
    <property type="entry name" value="DnaJ_domain"/>
</dbReference>
<dbReference type="PROSITE" id="PS50076">
    <property type="entry name" value="DNAJ_2"/>
    <property type="match status" value="1"/>
</dbReference>
<dbReference type="InterPro" id="IPR052243">
    <property type="entry name" value="Mito_inner_membrane_organizer"/>
</dbReference>
<evidence type="ECO:0000259" key="4">
    <source>
        <dbReference type="PROSITE" id="PS50076"/>
    </source>
</evidence>
<comment type="caution">
    <text evidence="5">The sequence shown here is derived from an EMBL/GenBank/DDBJ whole genome shotgun (WGS) entry which is preliminary data.</text>
</comment>
<gene>
    <name evidence="5" type="ORF">PVAND_010820</name>
</gene>
<dbReference type="PRINTS" id="PR00625">
    <property type="entry name" value="JDOMAIN"/>
</dbReference>
<name>A0A9J6CGQ5_POLVA</name>